<dbReference type="Proteomes" id="UP000828390">
    <property type="component" value="Unassembled WGS sequence"/>
</dbReference>
<feature type="signal peptide" evidence="1">
    <location>
        <begin position="1"/>
        <end position="30"/>
    </location>
</feature>
<evidence type="ECO:0000313" key="2">
    <source>
        <dbReference type="EMBL" id="KAH3805405.1"/>
    </source>
</evidence>
<feature type="chain" id="PRO_5039159535" evidence="1">
    <location>
        <begin position="31"/>
        <end position="147"/>
    </location>
</feature>
<comment type="caution">
    <text evidence="2">The sequence shown here is derived from an EMBL/GenBank/DDBJ whole genome shotgun (WGS) entry which is preliminary data.</text>
</comment>
<dbReference type="AlphaFoldDB" id="A0A9D4FUS7"/>
<evidence type="ECO:0000313" key="3">
    <source>
        <dbReference type="Proteomes" id="UP000828390"/>
    </source>
</evidence>
<evidence type="ECO:0000256" key="1">
    <source>
        <dbReference type="SAM" id="SignalP"/>
    </source>
</evidence>
<keyword evidence="3" id="KW-1185">Reference proteome</keyword>
<proteinExistence type="predicted"/>
<protein>
    <submittedName>
        <fullName evidence="2">Uncharacterized protein</fullName>
    </submittedName>
</protein>
<keyword evidence="1" id="KW-0732">Signal</keyword>
<dbReference type="EMBL" id="JAIWYP010000006">
    <property type="protein sequence ID" value="KAH3805405.1"/>
    <property type="molecule type" value="Genomic_DNA"/>
</dbReference>
<gene>
    <name evidence="2" type="ORF">DPMN_133708</name>
</gene>
<sequence length="147" mass="16120">MFEPKTEMKLSMYLMLVCLLQLIDTDGALAQRGIGVWNMLAIKCTSDEDCHPGTHCVEIHRGESSASSQTDFRCLPIHLPCKRDEDCNAVVCPNPDDASLCLQSTSFPMGGECHCPPPVEECDSVICEEQCPLGFFCACIENVCLEG</sequence>
<name>A0A9D4FUS7_DREPO</name>
<reference evidence="2" key="2">
    <citation type="submission" date="2020-11" db="EMBL/GenBank/DDBJ databases">
        <authorList>
            <person name="McCartney M.A."/>
            <person name="Auch B."/>
            <person name="Kono T."/>
            <person name="Mallez S."/>
            <person name="Becker A."/>
            <person name="Gohl D.M."/>
            <person name="Silverstein K.A.T."/>
            <person name="Koren S."/>
            <person name="Bechman K.B."/>
            <person name="Herman A."/>
            <person name="Abrahante J.E."/>
            <person name="Garbe J."/>
        </authorList>
    </citation>
    <scope>NUCLEOTIDE SEQUENCE</scope>
    <source>
        <strain evidence="2">Duluth1</strain>
        <tissue evidence="2">Whole animal</tissue>
    </source>
</reference>
<accession>A0A9D4FUS7</accession>
<organism evidence="2 3">
    <name type="scientific">Dreissena polymorpha</name>
    <name type="common">Zebra mussel</name>
    <name type="synonym">Mytilus polymorpha</name>
    <dbReference type="NCBI Taxonomy" id="45954"/>
    <lineage>
        <taxon>Eukaryota</taxon>
        <taxon>Metazoa</taxon>
        <taxon>Spiralia</taxon>
        <taxon>Lophotrochozoa</taxon>
        <taxon>Mollusca</taxon>
        <taxon>Bivalvia</taxon>
        <taxon>Autobranchia</taxon>
        <taxon>Heteroconchia</taxon>
        <taxon>Euheterodonta</taxon>
        <taxon>Imparidentia</taxon>
        <taxon>Neoheterodontei</taxon>
        <taxon>Myida</taxon>
        <taxon>Dreissenoidea</taxon>
        <taxon>Dreissenidae</taxon>
        <taxon>Dreissena</taxon>
    </lineage>
</organism>
<reference evidence="2" key="1">
    <citation type="journal article" date="2019" name="bioRxiv">
        <title>The Genome of the Zebra Mussel, Dreissena polymorpha: A Resource for Invasive Species Research.</title>
        <authorList>
            <person name="McCartney M.A."/>
            <person name="Auch B."/>
            <person name="Kono T."/>
            <person name="Mallez S."/>
            <person name="Zhang Y."/>
            <person name="Obille A."/>
            <person name="Becker A."/>
            <person name="Abrahante J.E."/>
            <person name="Garbe J."/>
            <person name="Badalamenti J.P."/>
            <person name="Herman A."/>
            <person name="Mangelson H."/>
            <person name="Liachko I."/>
            <person name="Sullivan S."/>
            <person name="Sone E.D."/>
            <person name="Koren S."/>
            <person name="Silverstein K.A.T."/>
            <person name="Beckman K.B."/>
            <person name="Gohl D.M."/>
        </authorList>
    </citation>
    <scope>NUCLEOTIDE SEQUENCE</scope>
    <source>
        <strain evidence="2">Duluth1</strain>
        <tissue evidence="2">Whole animal</tissue>
    </source>
</reference>